<evidence type="ECO:0000313" key="2">
    <source>
        <dbReference type="EMBL" id="MFA0813354.1"/>
    </source>
</evidence>
<accession>A0ABV4P5R8</accession>
<evidence type="ECO:0000256" key="1">
    <source>
        <dbReference type="SAM" id="MobiDB-lite"/>
    </source>
</evidence>
<name>A0ABV4P5R8_9GAMM</name>
<feature type="compositionally biased region" description="Gly residues" evidence="1">
    <location>
        <begin position="185"/>
        <end position="205"/>
    </location>
</feature>
<comment type="caution">
    <text evidence="2">The sequence shown here is derived from an EMBL/GenBank/DDBJ whole genome shotgun (WGS) entry which is preliminary data.</text>
</comment>
<feature type="region of interest" description="Disordered" evidence="1">
    <location>
        <begin position="57"/>
        <end position="76"/>
    </location>
</feature>
<protein>
    <recommendedName>
        <fullName evidence="4">Phage minor structural protein GP20</fullName>
    </recommendedName>
</protein>
<dbReference type="RefSeq" id="WP_371841163.1">
    <property type="nucleotide sequence ID" value="NZ_JBGMEK010000088.1"/>
</dbReference>
<dbReference type="Proteomes" id="UP001569428">
    <property type="component" value="Unassembled WGS sequence"/>
</dbReference>
<dbReference type="EMBL" id="JBGMEK010000088">
    <property type="protein sequence ID" value="MFA0813354.1"/>
    <property type="molecule type" value="Genomic_DNA"/>
</dbReference>
<organism evidence="2 3">
    <name type="scientific">Microbulbifer epialgicus</name>
    <dbReference type="NCBI Taxonomy" id="393907"/>
    <lineage>
        <taxon>Bacteria</taxon>
        <taxon>Pseudomonadati</taxon>
        <taxon>Pseudomonadota</taxon>
        <taxon>Gammaproteobacteria</taxon>
        <taxon>Cellvibrionales</taxon>
        <taxon>Microbulbiferaceae</taxon>
        <taxon>Microbulbifer</taxon>
    </lineage>
</organism>
<sequence length="224" mass="23250">MLKYRLKTLEGLDEAVAAMYEKDGDGYKLKVDGIPQGEGVAELKAQVASLLEEKKTEAKKAKDAAEEAARRSGDVEALENSWKEKLANREAELQGQIDTLNGSITTMTVDNVAVSMANEIAVQGSADILVPHIKARLAAEQRDGQFVTVVKDGQGKPSAASLNDLKTEFSNNPAFAPVILGSKASGGGAGGGGQGGGGSTTGNMGGSRSERTAAISAKFPDLNN</sequence>
<gene>
    <name evidence="2" type="ORF">ACCI49_20860</name>
</gene>
<proteinExistence type="predicted"/>
<feature type="compositionally biased region" description="Basic and acidic residues" evidence="1">
    <location>
        <begin position="57"/>
        <end position="74"/>
    </location>
</feature>
<evidence type="ECO:0008006" key="4">
    <source>
        <dbReference type="Google" id="ProtNLM"/>
    </source>
</evidence>
<keyword evidence="3" id="KW-1185">Reference proteome</keyword>
<reference evidence="2 3" key="1">
    <citation type="submission" date="2024-08" db="EMBL/GenBank/DDBJ databases">
        <authorList>
            <person name="Ishaq N."/>
        </authorList>
    </citation>
    <scope>NUCLEOTIDE SEQUENCE [LARGE SCALE GENOMIC DNA]</scope>
    <source>
        <strain evidence="2 3">DSM 18651</strain>
    </source>
</reference>
<evidence type="ECO:0000313" key="3">
    <source>
        <dbReference type="Proteomes" id="UP001569428"/>
    </source>
</evidence>
<feature type="region of interest" description="Disordered" evidence="1">
    <location>
        <begin position="185"/>
        <end position="224"/>
    </location>
</feature>